<sequence length="757" mass="75321">MYSPARRLARVAPAIAATALIAGALLATPMTARATETPAPVATDAPAAPAAGDAGVLLALAPASNGVVAAGADLVLTVEVTNAGSATLLEGSLEIGVADESVSSGTELTAWLAPDAPDAAAGSADDVTSTIATGTTPALAPGTSHTVQLTVPAAAIDSGAGVQGIDAQLTVAGTVAAAARSTIVIDDGSLAAGGVADVTVIAPITSVASTTGLIQPAALEAFTNDSGLLTRELDAVVGRPVTIAIDPRIIVSIRALGSTAPASAVDWLERLAAAPNPIIPLTFGDSDLSGEHQAGAAAVLAPTSFSYALDAADFAEADDVMEPEPAADGAEGTEAGTTSTPTPSATPTDDAQPTEPVVPTLEQLMAWDYTSTAIAWPRAGSVVGSDLPWFAASGLTTTILDSEQLAVADDAAGDDALPAVVSAGDQTVLVSDHAVSSALQGALAASNDTARAEALAELSSALALSATDAGAGAGDVPVASTRPVLAVLDRTNLDHTQLGQALDALQSLPWATTAPLQGLLDTAPTTAATVVDAPQPPERVASIARLLGSSQAVDAFSSVLAEPALLSGSDRADLLALLSNSWTTNTGGWNVAVDSSVEASATTLASVQVVEGSNINLLSNQADLPITLSNELPYPVTVVVQVTPSNGRLVVDENRTEVTIEASSRRGTQVPVTAVANGSVTLTIQLLSPSGVLISAPSPVRVNVSAEWETLGTVSVAALAVVVFGIGLVRVILRRRKAGRTAGDDIPAPTAETTPRG</sequence>
<accession>A0AA42BUA4</accession>
<feature type="chain" id="PRO_5041218333" evidence="3">
    <location>
        <begin position="35"/>
        <end position="757"/>
    </location>
</feature>
<keyword evidence="3" id="KW-0732">Signal</keyword>
<dbReference type="Pfam" id="PF19516">
    <property type="entry name" value="DUF6049"/>
    <property type="match status" value="1"/>
</dbReference>
<keyword evidence="2" id="KW-0472">Membrane</keyword>
<feature type="region of interest" description="Disordered" evidence="1">
    <location>
        <begin position="324"/>
        <end position="355"/>
    </location>
</feature>
<comment type="caution">
    <text evidence="4">The sequence shown here is derived from an EMBL/GenBank/DDBJ whole genome shotgun (WGS) entry which is preliminary data.</text>
</comment>
<dbReference type="EMBL" id="JANLCK010000002">
    <property type="protein sequence ID" value="MCS5725149.1"/>
    <property type="molecule type" value="Genomic_DNA"/>
</dbReference>
<feature type="signal peptide" evidence="3">
    <location>
        <begin position="1"/>
        <end position="34"/>
    </location>
</feature>
<keyword evidence="2" id="KW-0812">Transmembrane</keyword>
<name>A0AA42BUA4_9MICO</name>
<dbReference type="AlphaFoldDB" id="A0AA42BUA4"/>
<feature type="compositionally biased region" description="Low complexity" evidence="1">
    <location>
        <begin position="324"/>
        <end position="354"/>
    </location>
</feature>
<evidence type="ECO:0000256" key="1">
    <source>
        <dbReference type="SAM" id="MobiDB-lite"/>
    </source>
</evidence>
<protein>
    <submittedName>
        <fullName evidence="4">DUF6049 family protein</fullName>
    </submittedName>
</protein>
<feature type="transmembrane region" description="Helical" evidence="2">
    <location>
        <begin position="711"/>
        <end position="733"/>
    </location>
</feature>
<proteinExistence type="predicted"/>
<dbReference type="RefSeq" id="WP_259525624.1">
    <property type="nucleotide sequence ID" value="NZ_JANLCK010000002.1"/>
</dbReference>
<organism evidence="4 5">
    <name type="scientific">Herbiconiux oxytropis</name>
    <dbReference type="NCBI Taxonomy" id="2970915"/>
    <lineage>
        <taxon>Bacteria</taxon>
        <taxon>Bacillati</taxon>
        <taxon>Actinomycetota</taxon>
        <taxon>Actinomycetes</taxon>
        <taxon>Micrococcales</taxon>
        <taxon>Microbacteriaceae</taxon>
        <taxon>Herbiconiux</taxon>
    </lineage>
</organism>
<evidence type="ECO:0000256" key="3">
    <source>
        <dbReference type="SAM" id="SignalP"/>
    </source>
</evidence>
<dbReference type="Proteomes" id="UP001165587">
    <property type="component" value="Unassembled WGS sequence"/>
</dbReference>
<keyword evidence="2" id="KW-1133">Transmembrane helix</keyword>
<evidence type="ECO:0000313" key="5">
    <source>
        <dbReference type="Proteomes" id="UP001165587"/>
    </source>
</evidence>
<evidence type="ECO:0000256" key="2">
    <source>
        <dbReference type="SAM" id="Phobius"/>
    </source>
</evidence>
<evidence type="ECO:0000313" key="4">
    <source>
        <dbReference type="EMBL" id="MCS5725149.1"/>
    </source>
</evidence>
<reference evidence="4" key="1">
    <citation type="submission" date="2022-08" db="EMBL/GenBank/DDBJ databases">
        <authorList>
            <person name="Deng Y."/>
            <person name="Han X.-F."/>
            <person name="Zhang Y.-Q."/>
        </authorList>
    </citation>
    <scope>NUCLEOTIDE SEQUENCE</scope>
    <source>
        <strain evidence="4">CPCC 203407</strain>
    </source>
</reference>
<gene>
    <name evidence="4" type="ORF">N1028_04500</name>
</gene>
<keyword evidence="5" id="KW-1185">Reference proteome</keyword>
<dbReference type="InterPro" id="IPR046112">
    <property type="entry name" value="DUF6049"/>
</dbReference>